<dbReference type="GO" id="GO:0000981">
    <property type="term" value="F:DNA-binding transcription factor activity, RNA polymerase II-specific"/>
    <property type="evidence" value="ECO:0007669"/>
    <property type="project" value="InterPro"/>
</dbReference>
<dbReference type="CDD" id="cd08348">
    <property type="entry name" value="BphC2-C3-RGP6_C_like"/>
    <property type="match status" value="1"/>
</dbReference>
<dbReference type="VEuPathDB" id="FungiDB:PV10_06391"/>
<dbReference type="GO" id="GO:0008270">
    <property type="term" value="F:zinc ion binding"/>
    <property type="evidence" value="ECO:0007669"/>
    <property type="project" value="InterPro"/>
</dbReference>
<feature type="region of interest" description="Disordered" evidence="4">
    <location>
        <begin position="266"/>
        <end position="312"/>
    </location>
</feature>
<dbReference type="CDD" id="cd12148">
    <property type="entry name" value="fungal_TF_MHR"/>
    <property type="match status" value="1"/>
</dbReference>
<sequence length="893" mass="99553">MAAGRVKSPSKLAHVVFRTNNYHAMVEYYKLFLGADVSYENDILCFLRYDDEHHRIAIIGLPGTTGKVTESSGLHHTAFSFDTLDDLMLSYTQRKELGIKPSWCVNHGPTTSIYYKDPDGNEIETQVDNFDTADEANQFMASKSFAENPIGTDFDPEELIKRINSGEDHRILKRRVEIGSGAYPCSSCVRREWECVFPGPAQPRQRQAKGKAADVEDRLAQVERLLQEQFERSSAPAAAPAIDNNIVVIPTPEFNDTSDEAQTIPQSLSDGVASKVSRQQIQRPLTTLSSMTASPNQGPDDRSRHNDSVTQTHVDSFPGLTAASDCASLWDGFTRTIAMDMDLETAPIAEGIRDRGVAVPEEIDSEDHGDASYLGICSRAGIDWISQRTNNDDFISSAQKFVTGVNLTLKLPRPPSSIRAPEPDLATAGNWATAFFEESFEHRIGLVRRDQFNSKLHTPWSSSSSDPGWYALRNVVYAIGSRLAFASDQLPSYAVARDTSWGYFENALSVHVELLYLRTDSNAVEALLLMAFYAEAISSPAVEFLLLSNAIRLAQSKGFHRPVAAGIGISEEEIETRCWLWWCLYLFDKILTSRACRSPCINDDDFDLAIPSAPRRQTAASLEFFKCAIQHARLSSLVTRKLYSPRALTVPMTERLNVTSELDNQIQQWWAQLPATFRNRPTPKLFRENPHVDQTQWSYINLAYHGTLCAIHNVITYPWVQSKSNLFQQQKMRTQIEQSSRIVANASRSIASLTQQFEVTPASHVWQAFYYPIVSHINLFLQILQDPRSQSAEADLALMEVVAGSISRIDVATRGDLKFSFARDLANIARNAIHAAKDPISDALPSLSLHGNEMSHDAFCTNSSDIEDSGLLSWESSEWAFQFPALGGVGLID</sequence>
<evidence type="ECO:0000256" key="3">
    <source>
        <dbReference type="SAM" id="Coils"/>
    </source>
</evidence>
<dbReference type="InterPro" id="IPR029068">
    <property type="entry name" value="Glyas_Bleomycin-R_OHBP_Dase"/>
</dbReference>
<protein>
    <recommendedName>
        <fullName evidence="5">VOC domain-containing protein</fullName>
    </recommendedName>
</protein>
<dbReference type="SMART" id="SM00906">
    <property type="entry name" value="Fungal_trans"/>
    <property type="match status" value="1"/>
</dbReference>
<dbReference type="Pfam" id="PF04082">
    <property type="entry name" value="Fungal_trans"/>
    <property type="match status" value="1"/>
</dbReference>
<dbReference type="Gene3D" id="4.10.240.10">
    <property type="entry name" value="Zn(2)-C6 fungal-type DNA-binding domain"/>
    <property type="match status" value="1"/>
</dbReference>
<reference evidence="6 7" key="1">
    <citation type="submission" date="2017-03" db="EMBL/GenBank/DDBJ databases">
        <title>Genomes of endolithic fungi from Antarctica.</title>
        <authorList>
            <person name="Coleine C."/>
            <person name="Masonjones S."/>
            <person name="Stajich J.E."/>
        </authorList>
    </citation>
    <scope>NUCLEOTIDE SEQUENCE [LARGE SCALE GENOMIC DNA]</scope>
    <source>
        <strain evidence="6 7">CCFEE 6314</strain>
    </source>
</reference>
<dbReference type="InterPro" id="IPR050987">
    <property type="entry name" value="AtrR-like"/>
</dbReference>
<dbReference type="InterPro" id="IPR037523">
    <property type="entry name" value="VOC_core"/>
</dbReference>
<keyword evidence="3" id="KW-0175">Coiled coil</keyword>
<dbReference type="EMBL" id="NAJM01000007">
    <property type="protein sequence ID" value="RVX73625.1"/>
    <property type="molecule type" value="Genomic_DNA"/>
</dbReference>
<evidence type="ECO:0000313" key="6">
    <source>
        <dbReference type="EMBL" id="RVX73625.1"/>
    </source>
</evidence>
<comment type="caution">
    <text evidence="6">The sequence shown here is derived from an EMBL/GenBank/DDBJ whole genome shotgun (WGS) entry which is preliminary data.</text>
</comment>
<feature type="compositionally biased region" description="Polar residues" evidence="4">
    <location>
        <begin position="276"/>
        <end position="297"/>
    </location>
</feature>
<evidence type="ECO:0000259" key="5">
    <source>
        <dbReference type="PROSITE" id="PS51819"/>
    </source>
</evidence>
<dbReference type="Proteomes" id="UP000288859">
    <property type="component" value="Unassembled WGS sequence"/>
</dbReference>
<dbReference type="InterPro" id="IPR004360">
    <property type="entry name" value="Glyas_Fos-R_dOase_dom"/>
</dbReference>
<name>A0A438ND97_EXOME</name>
<keyword evidence="2" id="KW-0539">Nucleus</keyword>
<dbReference type="GO" id="GO:0006351">
    <property type="term" value="P:DNA-templated transcription"/>
    <property type="evidence" value="ECO:0007669"/>
    <property type="project" value="InterPro"/>
</dbReference>
<dbReference type="SUPFAM" id="SSF54593">
    <property type="entry name" value="Glyoxalase/Bleomycin resistance protein/Dihydroxybiphenyl dioxygenase"/>
    <property type="match status" value="1"/>
</dbReference>
<dbReference type="InterPro" id="IPR036864">
    <property type="entry name" value="Zn2-C6_fun-type_DNA-bd_sf"/>
</dbReference>
<dbReference type="GO" id="GO:0003677">
    <property type="term" value="F:DNA binding"/>
    <property type="evidence" value="ECO:0007669"/>
    <property type="project" value="UniProtKB-KW"/>
</dbReference>
<dbReference type="PROSITE" id="PS51819">
    <property type="entry name" value="VOC"/>
    <property type="match status" value="1"/>
</dbReference>
<proteinExistence type="predicted"/>
<dbReference type="InterPro" id="IPR007219">
    <property type="entry name" value="XnlR_reg_dom"/>
</dbReference>
<dbReference type="Pfam" id="PF00903">
    <property type="entry name" value="Glyoxalase"/>
    <property type="match status" value="1"/>
</dbReference>
<organism evidence="6 7">
    <name type="scientific">Exophiala mesophila</name>
    <name type="common">Black yeast-like fungus</name>
    <dbReference type="NCBI Taxonomy" id="212818"/>
    <lineage>
        <taxon>Eukaryota</taxon>
        <taxon>Fungi</taxon>
        <taxon>Dikarya</taxon>
        <taxon>Ascomycota</taxon>
        <taxon>Pezizomycotina</taxon>
        <taxon>Eurotiomycetes</taxon>
        <taxon>Chaetothyriomycetidae</taxon>
        <taxon>Chaetothyriales</taxon>
        <taxon>Herpotrichiellaceae</taxon>
        <taxon>Exophiala</taxon>
    </lineage>
</organism>
<keyword evidence="1" id="KW-0238">DNA-binding</keyword>
<dbReference type="AlphaFoldDB" id="A0A438ND97"/>
<evidence type="ECO:0000313" key="7">
    <source>
        <dbReference type="Proteomes" id="UP000288859"/>
    </source>
</evidence>
<dbReference type="Gene3D" id="3.10.180.10">
    <property type="entry name" value="2,3-Dihydroxybiphenyl 1,2-Dioxygenase, domain 1"/>
    <property type="match status" value="1"/>
</dbReference>
<dbReference type="PANTHER" id="PTHR46910:SF25">
    <property type="entry name" value="ABC-TRANSPORTER-REGULATING TRANSCRIPTION FACTOR"/>
    <property type="match status" value="1"/>
</dbReference>
<evidence type="ECO:0000256" key="4">
    <source>
        <dbReference type="SAM" id="MobiDB-lite"/>
    </source>
</evidence>
<feature type="domain" description="VOC" evidence="5">
    <location>
        <begin position="11"/>
        <end position="128"/>
    </location>
</feature>
<accession>A0A438ND97</accession>
<dbReference type="OrthoDB" id="4156250at2759"/>
<gene>
    <name evidence="6" type="ORF">B0A52_02515</name>
</gene>
<dbReference type="PANTHER" id="PTHR46910">
    <property type="entry name" value="TRANSCRIPTION FACTOR PDR1"/>
    <property type="match status" value="1"/>
</dbReference>
<evidence type="ECO:0000256" key="2">
    <source>
        <dbReference type="ARBA" id="ARBA00023242"/>
    </source>
</evidence>
<feature type="coiled-coil region" evidence="3">
    <location>
        <begin position="205"/>
        <end position="232"/>
    </location>
</feature>
<evidence type="ECO:0000256" key="1">
    <source>
        <dbReference type="ARBA" id="ARBA00023125"/>
    </source>
</evidence>